<dbReference type="OrthoDB" id="6156608at2759"/>
<dbReference type="EMBL" id="KB200329">
    <property type="protein sequence ID" value="ESP02043.1"/>
    <property type="molecule type" value="Genomic_DNA"/>
</dbReference>
<evidence type="ECO:0000313" key="2">
    <source>
        <dbReference type="Proteomes" id="UP000030746"/>
    </source>
</evidence>
<dbReference type="RefSeq" id="XP_009047201.1">
    <property type="nucleotide sequence ID" value="XM_009048953.1"/>
</dbReference>
<keyword evidence="2" id="KW-1185">Reference proteome</keyword>
<evidence type="ECO:0000313" key="1">
    <source>
        <dbReference type="EMBL" id="ESP02043.1"/>
    </source>
</evidence>
<accession>V4AWY6</accession>
<dbReference type="GeneID" id="20237247"/>
<organism evidence="1 2">
    <name type="scientific">Lottia gigantea</name>
    <name type="common">Giant owl limpet</name>
    <dbReference type="NCBI Taxonomy" id="225164"/>
    <lineage>
        <taxon>Eukaryota</taxon>
        <taxon>Metazoa</taxon>
        <taxon>Spiralia</taxon>
        <taxon>Lophotrochozoa</taxon>
        <taxon>Mollusca</taxon>
        <taxon>Gastropoda</taxon>
        <taxon>Patellogastropoda</taxon>
        <taxon>Lottioidea</taxon>
        <taxon>Lottiidae</taxon>
        <taxon>Lottia</taxon>
    </lineage>
</organism>
<dbReference type="Proteomes" id="UP000030746">
    <property type="component" value="Unassembled WGS sequence"/>
</dbReference>
<dbReference type="InterPro" id="IPR021109">
    <property type="entry name" value="Peptidase_aspartic_dom_sf"/>
</dbReference>
<reference evidence="1 2" key="1">
    <citation type="journal article" date="2013" name="Nature">
        <title>Insights into bilaterian evolution from three spiralian genomes.</title>
        <authorList>
            <person name="Simakov O."/>
            <person name="Marletaz F."/>
            <person name="Cho S.J."/>
            <person name="Edsinger-Gonzales E."/>
            <person name="Havlak P."/>
            <person name="Hellsten U."/>
            <person name="Kuo D.H."/>
            <person name="Larsson T."/>
            <person name="Lv J."/>
            <person name="Arendt D."/>
            <person name="Savage R."/>
            <person name="Osoegawa K."/>
            <person name="de Jong P."/>
            <person name="Grimwood J."/>
            <person name="Chapman J.A."/>
            <person name="Shapiro H."/>
            <person name="Aerts A."/>
            <person name="Otillar R.P."/>
            <person name="Terry A.Y."/>
            <person name="Boore J.L."/>
            <person name="Grigoriev I.V."/>
            <person name="Lindberg D.R."/>
            <person name="Seaver E.C."/>
            <person name="Weisblat D.A."/>
            <person name="Putnam N.H."/>
            <person name="Rokhsar D.S."/>
        </authorList>
    </citation>
    <scope>NUCLEOTIDE SEQUENCE [LARGE SCALE GENOMIC DNA]</scope>
</reference>
<protein>
    <recommendedName>
        <fullName evidence="3">Peptidase A2 domain-containing protein</fullName>
    </recommendedName>
</protein>
<dbReference type="KEGG" id="lgi:LOTGIDRAFT_157184"/>
<dbReference type="AlphaFoldDB" id="V4AWY6"/>
<dbReference type="CTD" id="20237247"/>
<dbReference type="OMA" id="VEPNINF"/>
<sequence length="195" mass="21715">MEPNDNLHLVTATGEKRPFVGSCTVNITVGSFNFKHQFLIAEITQRVILGMDFLSKNSINFLLENKCMSIKGEKVPIYSFQEGQNKECSRVSIAEDTIIPALSETIILGNVIDPIPNTNTVYVEPSDKFTEKYEALVAKTLVNPSKGIIPLRILNVNDTDLKLYKNSVVANIETVHDEELIEGHVDAVHVNEVNM</sequence>
<proteinExistence type="predicted"/>
<name>V4AWY6_LOTGI</name>
<gene>
    <name evidence="1" type="ORF">LOTGIDRAFT_157184</name>
</gene>
<dbReference type="Gene3D" id="2.40.70.10">
    <property type="entry name" value="Acid Proteases"/>
    <property type="match status" value="1"/>
</dbReference>
<evidence type="ECO:0008006" key="3">
    <source>
        <dbReference type="Google" id="ProtNLM"/>
    </source>
</evidence>
<dbReference type="HOGENOM" id="CLU_1397788_0_0_1"/>